<keyword evidence="1" id="KW-0001">2Fe-2S</keyword>
<dbReference type="InterPro" id="IPR036922">
    <property type="entry name" value="Rieske_2Fe-2S_sf"/>
</dbReference>
<evidence type="ECO:0000256" key="5">
    <source>
        <dbReference type="ARBA" id="ARBA00023157"/>
    </source>
</evidence>
<comment type="caution">
    <text evidence="7">The sequence shown here is derived from an EMBL/GenBank/DDBJ whole genome shotgun (WGS) entry which is preliminary data.</text>
</comment>
<evidence type="ECO:0000256" key="1">
    <source>
        <dbReference type="ARBA" id="ARBA00022714"/>
    </source>
</evidence>
<protein>
    <submittedName>
        <fullName evidence="7">Rieske 2Fe-2S domain-containing protein</fullName>
    </submittedName>
</protein>
<dbReference type="SUPFAM" id="SSF50022">
    <property type="entry name" value="ISP domain"/>
    <property type="match status" value="1"/>
</dbReference>
<dbReference type="InterPro" id="IPR006311">
    <property type="entry name" value="TAT_signal"/>
</dbReference>
<proteinExistence type="predicted"/>
<accession>A0AAW5E9J7</accession>
<dbReference type="GO" id="GO:0004497">
    <property type="term" value="F:monooxygenase activity"/>
    <property type="evidence" value="ECO:0007669"/>
    <property type="project" value="UniProtKB-ARBA"/>
</dbReference>
<feature type="domain" description="Rieske" evidence="6">
    <location>
        <begin position="72"/>
        <end position="169"/>
    </location>
</feature>
<dbReference type="GO" id="GO:0046872">
    <property type="term" value="F:metal ion binding"/>
    <property type="evidence" value="ECO:0007669"/>
    <property type="project" value="UniProtKB-KW"/>
</dbReference>
<evidence type="ECO:0000256" key="2">
    <source>
        <dbReference type="ARBA" id="ARBA00022723"/>
    </source>
</evidence>
<evidence type="ECO:0000313" key="7">
    <source>
        <dbReference type="EMBL" id="MCH1626335.1"/>
    </source>
</evidence>
<dbReference type="PROSITE" id="PS51318">
    <property type="entry name" value="TAT"/>
    <property type="match status" value="1"/>
</dbReference>
<keyword evidence="8" id="KW-1185">Reference proteome</keyword>
<dbReference type="AlphaFoldDB" id="A0AAW5E9J7"/>
<evidence type="ECO:0000313" key="8">
    <source>
        <dbReference type="Proteomes" id="UP001431131"/>
    </source>
</evidence>
<dbReference type="Gene3D" id="2.102.10.10">
    <property type="entry name" value="Rieske [2Fe-2S] iron-sulphur domain"/>
    <property type="match status" value="1"/>
</dbReference>
<dbReference type="RefSeq" id="WP_240256252.1">
    <property type="nucleotide sequence ID" value="NZ_JAKTTI010000021.1"/>
</dbReference>
<keyword evidence="5" id="KW-1015">Disulfide bond</keyword>
<evidence type="ECO:0000259" key="6">
    <source>
        <dbReference type="PROSITE" id="PS51296"/>
    </source>
</evidence>
<dbReference type="PROSITE" id="PS51296">
    <property type="entry name" value="RIESKE"/>
    <property type="match status" value="1"/>
</dbReference>
<dbReference type="Pfam" id="PF00355">
    <property type="entry name" value="Rieske"/>
    <property type="match status" value="1"/>
</dbReference>
<sequence length="177" mass="19833">MSDQNKTGRNQKDTTDDMINLVDNLNRDNDLKYNRRSFLKSAVGASVALGVATLPISIKAMMNDGEEDDLRYEIAKLSDIKKGESLNFNYPTEEEPAILVHTKDGELKAYNNKCTHLQCPVFYEKEEDVLLCPCHKGFFDVNSGHPIAGPPQRELPLIELEVKGGIVYAIGRKIRHG</sequence>
<name>A0AAW5E9J7_9BACI</name>
<evidence type="ECO:0000256" key="4">
    <source>
        <dbReference type="ARBA" id="ARBA00023014"/>
    </source>
</evidence>
<gene>
    <name evidence="7" type="ORF">MJG50_13430</name>
</gene>
<dbReference type="InterPro" id="IPR014349">
    <property type="entry name" value="Rieske_Fe-S_prot"/>
</dbReference>
<dbReference type="Proteomes" id="UP001431131">
    <property type="component" value="Unassembled WGS sequence"/>
</dbReference>
<keyword evidence="2" id="KW-0479">Metal-binding</keyword>
<keyword evidence="3" id="KW-0408">Iron</keyword>
<keyword evidence="4" id="KW-0411">Iron-sulfur</keyword>
<dbReference type="InterPro" id="IPR017941">
    <property type="entry name" value="Rieske_2Fe-2S"/>
</dbReference>
<reference evidence="7" key="1">
    <citation type="submission" date="2022-02" db="EMBL/GenBank/DDBJ databases">
        <title>Fredinandcohnia quinoae sp. nov. isolated from Chenopodium quinoa seeds.</title>
        <authorList>
            <person name="Saati-Santamaria Z."/>
            <person name="Flores-Felix J.D."/>
            <person name="Igual J.M."/>
            <person name="Velazquez E."/>
            <person name="Garcia-Fraile P."/>
            <person name="Martinez-Molina E."/>
        </authorList>
    </citation>
    <scope>NUCLEOTIDE SEQUENCE</scope>
    <source>
        <strain evidence="7">SECRCQ15</strain>
    </source>
</reference>
<dbReference type="GO" id="GO:0016705">
    <property type="term" value="F:oxidoreductase activity, acting on paired donors, with incorporation or reduction of molecular oxygen"/>
    <property type="evidence" value="ECO:0007669"/>
    <property type="project" value="UniProtKB-ARBA"/>
</dbReference>
<dbReference type="GO" id="GO:0051537">
    <property type="term" value="F:2 iron, 2 sulfur cluster binding"/>
    <property type="evidence" value="ECO:0007669"/>
    <property type="project" value="UniProtKB-KW"/>
</dbReference>
<evidence type="ECO:0000256" key="3">
    <source>
        <dbReference type="ARBA" id="ARBA00023004"/>
    </source>
</evidence>
<organism evidence="7 8">
    <name type="scientific">Fredinandcohnia quinoae</name>
    <dbReference type="NCBI Taxonomy" id="2918902"/>
    <lineage>
        <taxon>Bacteria</taxon>
        <taxon>Bacillati</taxon>
        <taxon>Bacillota</taxon>
        <taxon>Bacilli</taxon>
        <taxon>Bacillales</taxon>
        <taxon>Bacillaceae</taxon>
        <taxon>Fredinandcohnia</taxon>
    </lineage>
</organism>
<dbReference type="EMBL" id="JAKTTI010000021">
    <property type="protein sequence ID" value="MCH1626335.1"/>
    <property type="molecule type" value="Genomic_DNA"/>
</dbReference>
<dbReference type="PANTHER" id="PTHR10134">
    <property type="entry name" value="CYTOCHROME B-C1 COMPLEX SUBUNIT RIESKE, MITOCHONDRIAL"/>
    <property type="match status" value="1"/>
</dbReference>